<dbReference type="KEGG" id="prv:G7070_00280"/>
<evidence type="ECO:0000256" key="2">
    <source>
        <dbReference type="SAM" id="Phobius"/>
    </source>
</evidence>
<evidence type="ECO:0000313" key="5">
    <source>
        <dbReference type="Proteomes" id="UP000501058"/>
    </source>
</evidence>
<keyword evidence="5" id="KW-1185">Reference proteome</keyword>
<evidence type="ECO:0008006" key="6">
    <source>
        <dbReference type="Google" id="ProtNLM"/>
    </source>
</evidence>
<feature type="signal peptide" evidence="3">
    <location>
        <begin position="1"/>
        <end position="24"/>
    </location>
</feature>
<gene>
    <name evidence="4" type="ORF">G7070_00280</name>
</gene>
<proteinExistence type="predicted"/>
<keyword evidence="2" id="KW-1133">Transmembrane helix</keyword>
<organism evidence="4 5">
    <name type="scientific">Propioniciclava coleopterorum</name>
    <dbReference type="NCBI Taxonomy" id="2714937"/>
    <lineage>
        <taxon>Bacteria</taxon>
        <taxon>Bacillati</taxon>
        <taxon>Actinomycetota</taxon>
        <taxon>Actinomycetes</taxon>
        <taxon>Propionibacteriales</taxon>
        <taxon>Propionibacteriaceae</taxon>
        <taxon>Propioniciclava</taxon>
    </lineage>
</organism>
<accession>A0A6G7Y301</accession>
<keyword evidence="2" id="KW-0472">Membrane</keyword>
<keyword evidence="2" id="KW-0812">Transmembrane</keyword>
<dbReference type="AlphaFoldDB" id="A0A6G7Y301"/>
<feature type="compositionally biased region" description="Basic and acidic residues" evidence="1">
    <location>
        <begin position="217"/>
        <end position="227"/>
    </location>
</feature>
<feature type="transmembrane region" description="Helical" evidence="2">
    <location>
        <begin position="183"/>
        <end position="204"/>
    </location>
</feature>
<reference evidence="4 5" key="1">
    <citation type="submission" date="2020-03" db="EMBL/GenBank/DDBJ databases">
        <title>Propioniciclava sp. nov., isolated from Hydrophilus acuminatus.</title>
        <authorList>
            <person name="Hyun D.-W."/>
            <person name="Bae J.-W."/>
        </authorList>
    </citation>
    <scope>NUCLEOTIDE SEQUENCE [LARGE SCALE GENOMIC DNA]</scope>
    <source>
        <strain evidence="4 5">HDW11</strain>
    </source>
</reference>
<dbReference type="PROSITE" id="PS51257">
    <property type="entry name" value="PROKAR_LIPOPROTEIN"/>
    <property type="match status" value="1"/>
</dbReference>
<protein>
    <recommendedName>
        <fullName evidence="6">Lipoprotein</fullName>
    </recommendedName>
</protein>
<feature type="region of interest" description="Disordered" evidence="1">
    <location>
        <begin position="215"/>
        <end position="263"/>
    </location>
</feature>
<keyword evidence="3" id="KW-0732">Signal</keyword>
<dbReference type="RefSeq" id="WP_166230827.1">
    <property type="nucleotide sequence ID" value="NZ_CP049865.1"/>
</dbReference>
<dbReference type="EMBL" id="CP049865">
    <property type="protein sequence ID" value="QIK71001.1"/>
    <property type="molecule type" value="Genomic_DNA"/>
</dbReference>
<dbReference type="Proteomes" id="UP000501058">
    <property type="component" value="Chromosome"/>
</dbReference>
<feature type="chain" id="PRO_5039191995" description="Lipoprotein" evidence="3">
    <location>
        <begin position="25"/>
        <end position="263"/>
    </location>
</feature>
<name>A0A6G7Y301_9ACTN</name>
<evidence type="ECO:0000256" key="3">
    <source>
        <dbReference type="SAM" id="SignalP"/>
    </source>
</evidence>
<sequence>MVQRRTKVVAAVAGALLLTGCTLDGTVTFHRENVEVDVVVQHRDPRARQPRGDAPISAVDVCGDWSVGGLSKEQRPAPTGEVACRLTGSVALPVDGSEASELNGMINRTNGSIFVTMPSAWFASGSYTEKLTAIDLTLRFPGPVVASSSGGQVLGATVRVTDPAAITRTGLWVTARDGPFDPMFLALGLMLLVGGSAGAAAMWLHLRRAARSAGPDEPEHFLARVPEDAADEPPAVRRERPHPPRPAPSEDPTVWSHGDDEPD</sequence>
<evidence type="ECO:0000313" key="4">
    <source>
        <dbReference type="EMBL" id="QIK71001.1"/>
    </source>
</evidence>
<evidence type="ECO:0000256" key="1">
    <source>
        <dbReference type="SAM" id="MobiDB-lite"/>
    </source>
</evidence>